<dbReference type="InterPro" id="IPR018392">
    <property type="entry name" value="LysM"/>
</dbReference>
<reference evidence="4 5" key="1">
    <citation type="submission" date="2016-06" db="EMBL/GenBank/DDBJ databases">
        <title>Draft genome of Moraxella atlantae CCUG 59586.</title>
        <authorList>
            <person name="Salva-Serra F."/>
            <person name="Engstrom-Jakobsson H."/>
            <person name="Thorell K."/>
            <person name="Gonzales-Siles L."/>
            <person name="Karlsson R."/>
            <person name="Boulund F."/>
            <person name="Engstrand L."/>
            <person name="Kristiansson E."/>
            <person name="Moore E."/>
        </authorList>
    </citation>
    <scope>NUCLEOTIDE SEQUENCE [LARGE SCALE GENOMIC DNA]</scope>
    <source>
        <strain evidence="4 5">CCUG 59586</strain>
    </source>
</reference>
<name>A0A1B8QKE9_9GAMM</name>
<dbReference type="SUPFAM" id="SSF51261">
    <property type="entry name" value="Duplicated hybrid motif"/>
    <property type="match status" value="1"/>
</dbReference>
<dbReference type="Gene3D" id="2.70.70.10">
    <property type="entry name" value="Glucose Permease (Domain IIA)"/>
    <property type="match status" value="1"/>
</dbReference>
<feature type="domain" description="LysM" evidence="3">
    <location>
        <begin position="55"/>
        <end position="99"/>
    </location>
</feature>
<dbReference type="InterPro" id="IPR036779">
    <property type="entry name" value="LysM_dom_sf"/>
</dbReference>
<dbReference type="PANTHER" id="PTHR21666">
    <property type="entry name" value="PEPTIDASE-RELATED"/>
    <property type="match status" value="1"/>
</dbReference>
<organism evidence="4 5">
    <name type="scientific">Faucicola atlantae</name>
    <dbReference type="NCBI Taxonomy" id="34059"/>
    <lineage>
        <taxon>Bacteria</taxon>
        <taxon>Pseudomonadati</taxon>
        <taxon>Pseudomonadota</taxon>
        <taxon>Gammaproteobacteria</taxon>
        <taxon>Moraxellales</taxon>
        <taxon>Moraxellaceae</taxon>
        <taxon>Faucicola</taxon>
    </lineage>
</organism>
<evidence type="ECO:0000256" key="1">
    <source>
        <dbReference type="ARBA" id="ARBA00038420"/>
    </source>
</evidence>
<gene>
    <name evidence="4" type="ORF">A9306_04300</name>
</gene>
<dbReference type="Proteomes" id="UP000092616">
    <property type="component" value="Unassembled WGS sequence"/>
</dbReference>
<dbReference type="SMART" id="SM00257">
    <property type="entry name" value="LysM"/>
    <property type="match status" value="1"/>
</dbReference>
<dbReference type="RefSeq" id="WP_067334719.1">
    <property type="nucleotide sequence ID" value="NZ_LZNA01000010.1"/>
</dbReference>
<accession>A0A1B8QKE9</accession>
<feature type="region of interest" description="Disordered" evidence="2">
    <location>
        <begin position="108"/>
        <end position="129"/>
    </location>
</feature>
<comment type="similarity">
    <text evidence="1">Belongs to the E.coli NlpD/Haemophilus LppB family.</text>
</comment>
<dbReference type="CDD" id="cd12797">
    <property type="entry name" value="M23_peptidase"/>
    <property type="match status" value="1"/>
</dbReference>
<dbReference type="Gene3D" id="3.10.350.10">
    <property type="entry name" value="LysM domain"/>
    <property type="match status" value="1"/>
</dbReference>
<dbReference type="CDD" id="cd00118">
    <property type="entry name" value="LysM"/>
    <property type="match status" value="1"/>
</dbReference>
<dbReference type="GO" id="GO:0004222">
    <property type="term" value="F:metalloendopeptidase activity"/>
    <property type="evidence" value="ECO:0007669"/>
    <property type="project" value="TreeGrafter"/>
</dbReference>
<dbReference type="EMBL" id="LZNA01000010">
    <property type="protein sequence ID" value="OBX84001.1"/>
    <property type="molecule type" value="Genomic_DNA"/>
</dbReference>
<dbReference type="InterPro" id="IPR050570">
    <property type="entry name" value="Cell_wall_metabolism_enzyme"/>
</dbReference>
<proteinExistence type="inferred from homology"/>
<evidence type="ECO:0000259" key="3">
    <source>
        <dbReference type="PROSITE" id="PS51782"/>
    </source>
</evidence>
<evidence type="ECO:0000313" key="4">
    <source>
        <dbReference type="EMBL" id="OBX84001.1"/>
    </source>
</evidence>
<evidence type="ECO:0000256" key="2">
    <source>
        <dbReference type="SAM" id="MobiDB-lite"/>
    </source>
</evidence>
<protein>
    <recommendedName>
        <fullName evidence="3">LysM domain-containing protein</fullName>
    </recommendedName>
</protein>
<dbReference type="InterPro" id="IPR011055">
    <property type="entry name" value="Dup_hybrid_motif"/>
</dbReference>
<dbReference type="PROSITE" id="PS51257">
    <property type="entry name" value="PROKAR_LIPOPROTEIN"/>
    <property type="match status" value="1"/>
</dbReference>
<sequence length="268" mass="28902">MRAFVGDCIYSPQSSQLLAWSAVLTASIGLVACSAPRQPTNAPHTRTVLVSNAPPVYVVQRGDTVSAIASRYGLDYRQIGALNGLDSNYTIYPGQRLRLTNQRSVSTAAPRPVYNTPRTTAPIVAGTPRPMPNTMPTGMPNNTPNWTAQTWLRPVSGNIIRGFDKSANSLGMWFAAPAGTAVRAAQAGTVLYVGSDLPEYGRLVLIQHSNDYISAYAHLGNILVQEKQTVQAGQTIANVGYAPSINQSALEFQIRYRGTPINPAQFVR</sequence>
<keyword evidence="5" id="KW-1185">Reference proteome</keyword>
<dbReference type="Pfam" id="PF01476">
    <property type="entry name" value="LysM"/>
    <property type="match status" value="1"/>
</dbReference>
<dbReference type="InterPro" id="IPR016047">
    <property type="entry name" value="M23ase_b-sheet_dom"/>
</dbReference>
<dbReference type="AlphaFoldDB" id="A0A1B8QKE9"/>
<dbReference type="PROSITE" id="PS51782">
    <property type="entry name" value="LYSM"/>
    <property type="match status" value="1"/>
</dbReference>
<dbReference type="PANTHER" id="PTHR21666:SF263">
    <property type="entry name" value="MUREIN HYDROLASE ACTIVATOR NLPD"/>
    <property type="match status" value="1"/>
</dbReference>
<dbReference type="GO" id="GO:0009279">
    <property type="term" value="C:cell outer membrane"/>
    <property type="evidence" value="ECO:0007669"/>
    <property type="project" value="TreeGrafter"/>
</dbReference>
<dbReference type="GO" id="GO:0032153">
    <property type="term" value="C:cell division site"/>
    <property type="evidence" value="ECO:0007669"/>
    <property type="project" value="TreeGrafter"/>
</dbReference>
<comment type="caution">
    <text evidence="4">The sequence shown here is derived from an EMBL/GenBank/DDBJ whole genome shotgun (WGS) entry which is preliminary data.</text>
</comment>
<evidence type="ECO:0000313" key="5">
    <source>
        <dbReference type="Proteomes" id="UP000092616"/>
    </source>
</evidence>
<dbReference type="Pfam" id="PF01551">
    <property type="entry name" value="Peptidase_M23"/>
    <property type="match status" value="1"/>
</dbReference>